<keyword evidence="3" id="KW-1185">Reference proteome</keyword>
<protein>
    <submittedName>
        <fullName evidence="2">Uncharacterized protein</fullName>
    </submittedName>
</protein>
<comment type="caution">
    <text evidence="2">The sequence shown here is derived from an EMBL/GenBank/DDBJ whole genome shotgun (WGS) entry which is preliminary data.</text>
</comment>
<feature type="compositionally biased region" description="Polar residues" evidence="1">
    <location>
        <begin position="114"/>
        <end position="127"/>
    </location>
</feature>
<feature type="compositionally biased region" description="Basic and acidic residues" evidence="1">
    <location>
        <begin position="29"/>
        <end position="39"/>
    </location>
</feature>
<sequence>MDCGVSASKAPNSSMKIEAEKVSMPSSSKESHVNADRSQESPSSADKPAKNSLDSDLSTMELLAMDSQDNGVPINEILNSSSSNEMDSVFKPSSSNGSDPVNTDNSIDEKSLESDQSTIFVSVNETH</sequence>
<proteinExistence type="predicted"/>
<feature type="compositionally biased region" description="Polar residues" evidence="1">
    <location>
        <begin position="91"/>
        <end position="105"/>
    </location>
</feature>
<dbReference type="Proteomes" id="UP000886885">
    <property type="component" value="Chromosome 2A"/>
</dbReference>
<name>A0A8X8DCB4_POPTO</name>
<organism evidence="2 3">
    <name type="scientific">Populus tomentosa</name>
    <name type="common">Chinese white poplar</name>
    <dbReference type="NCBI Taxonomy" id="118781"/>
    <lineage>
        <taxon>Eukaryota</taxon>
        <taxon>Viridiplantae</taxon>
        <taxon>Streptophyta</taxon>
        <taxon>Embryophyta</taxon>
        <taxon>Tracheophyta</taxon>
        <taxon>Spermatophyta</taxon>
        <taxon>Magnoliopsida</taxon>
        <taxon>eudicotyledons</taxon>
        <taxon>Gunneridae</taxon>
        <taxon>Pentapetalae</taxon>
        <taxon>rosids</taxon>
        <taxon>fabids</taxon>
        <taxon>Malpighiales</taxon>
        <taxon>Salicaceae</taxon>
        <taxon>Saliceae</taxon>
        <taxon>Populus</taxon>
    </lineage>
</organism>
<feature type="region of interest" description="Disordered" evidence="1">
    <location>
        <begin position="1"/>
        <end position="127"/>
    </location>
</feature>
<reference evidence="2" key="1">
    <citation type="journal article" date="2020" name="bioRxiv">
        <title>Hybrid origin of Populus tomentosa Carr. identified through genome sequencing and phylogenomic analysis.</title>
        <authorList>
            <person name="An X."/>
            <person name="Gao K."/>
            <person name="Chen Z."/>
            <person name="Li J."/>
            <person name="Yang X."/>
            <person name="Yang X."/>
            <person name="Zhou J."/>
            <person name="Guo T."/>
            <person name="Zhao T."/>
            <person name="Huang S."/>
            <person name="Miao D."/>
            <person name="Khan W.U."/>
            <person name="Rao P."/>
            <person name="Ye M."/>
            <person name="Lei B."/>
            <person name="Liao W."/>
            <person name="Wang J."/>
            <person name="Ji L."/>
            <person name="Li Y."/>
            <person name="Guo B."/>
            <person name="Mustafa N.S."/>
            <person name="Li S."/>
            <person name="Yun Q."/>
            <person name="Keller S.R."/>
            <person name="Mao J."/>
            <person name="Zhang R."/>
            <person name="Strauss S.H."/>
        </authorList>
    </citation>
    <scope>NUCLEOTIDE SEQUENCE</scope>
    <source>
        <strain evidence="2">GM15</strain>
        <tissue evidence="2">Leaf</tissue>
    </source>
</reference>
<accession>A0A8X8DCB4</accession>
<evidence type="ECO:0000313" key="3">
    <source>
        <dbReference type="Proteomes" id="UP000886885"/>
    </source>
</evidence>
<evidence type="ECO:0000256" key="1">
    <source>
        <dbReference type="SAM" id="MobiDB-lite"/>
    </source>
</evidence>
<gene>
    <name evidence="2" type="ORF">POTOM_008168</name>
</gene>
<evidence type="ECO:0000313" key="2">
    <source>
        <dbReference type="EMBL" id="KAG6786562.1"/>
    </source>
</evidence>
<dbReference type="EMBL" id="JAAWWB010000003">
    <property type="protein sequence ID" value="KAG6786562.1"/>
    <property type="molecule type" value="Genomic_DNA"/>
</dbReference>
<dbReference type="AlphaFoldDB" id="A0A8X8DCB4"/>